<dbReference type="SUPFAM" id="SSF74650">
    <property type="entry name" value="Galactose mutarotase-like"/>
    <property type="match status" value="1"/>
</dbReference>
<evidence type="ECO:0000259" key="5">
    <source>
        <dbReference type="SMART" id="SM00872"/>
    </source>
</evidence>
<dbReference type="Gene3D" id="3.20.110.10">
    <property type="entry name" value="Glycoside hydrolase 38, N terminal domain"/>
    <property type="match status" value="1"/>
</dbReference>
<dbReference type="Gene3D" id="2.70.98.30">
    <property type="entry name" value="Golgi alpha-mannosidase II, domain 4"/>
    <property type="match status" value="1"/>
</dbReference>
<dbReference type="InterPro" id="IPR000602">
    <property type="entry name" value="Glyco_hydro_38_N"/>
</dbReference>
<dbReference type="SUPFAM" id="SSF88713">
    <property type="entry name" value="Glycoside hydrolase/deacetylase"/>
    <property type="match status" value="1"/>
</dbReference>
<dbReference type="GO" id="GO:0006013">
    <property type="term" value="P:mannose metabolic process"/>
    <property type="evidence" value="ECO:0007669"/>
    <property type="project" value="InterPro"/>
</dbReference>
<dbReference type="InterPro" id="IPR011330">
    <property type="entry name" value="Glyco_hydro/deAcase_b/a-brl"/>
</dbReference>
<evidence type="ECO:0000256" key="4">
    <source>
        <dbReference type="ARBA" id="ARBA00023295"/>
    </source>
</evidence>
<keyword evidence="4" id="KW-0326">Glycosidase</keyword>
<keyword evidence="2" id="KW-0479">Metal-binding</keyword>
<reference evidence="6 7" key="1">
    <citation type="submission" date="2014-08" db="EMBL/GenBank/DDBJ databases">
        <title>Fervidobacterium pennivorans DYC genome.</title>
        <authorList>
            <person name="Wushke S."/>
        </authorList>
    </citation>
    <scope>NUCLEOTIDE SEQUENCE [LARGE SCALE GENOMIC DNA]</scope>
    <source>
        <strain evidence="6 7">DYC</strain>
    </source>
</reference>
<dbReference type="InterPro" id="IPR037094">
    <property type="entry name" value="Glyco_hydro_38_cen_sf"/>
</dbReference>
<dbReference type="OrthoDB" id="9772207at2"/>
<dbReference type="CDD" id="cd10789">
    <property type="entry name" value="GH38N_AMII_ER_cytosolic"/>
    <property type="match status" value="1"/>
</dbReference>
<dbReference type="KEGG" id="fng:JM64_07950"/>
<dbReference type="PANTHER" id="PTHR46017">
    <property type="entry name" value="ALPHA-MANNOSIDASE 2C1"/>
    <property type="match status" value="1"/>
</dbReference>
<protein>
    <submittedName>
        <fullName evidence="6">Alpha-mannosidase</fullName>
    </submittedName>
</protein>
<dbReference type="SUPFAM" id="SSF88688">
    <property type="entry name" value="Families 57/38 glycoside transferase middle domain"/>
    <property type="match status" value="1"/>
</dbReference>
<dbReference type="InterPro" id="IPR011682">
    <property type="entry name" value="Glyco_hydro_38_C"/>
</dbReference>
<dbReference type="InterPro" id="IPR028995">
    <property type="entry name" value="Glyco_hydro_57/38_cen_sf"/>
</dbReference>
<feature type="domain" description="Glycoside hydrolase family 38 central" evidence="5">
    <location>
        <begin position="517"/>
        <end position="590"/>
    </location>
</feature>
<dbReference type="AlphaFoldDB" id="A0A172T4L4"/>
<keyword evidence="3" id="KW-0378">Hydrolase</keyword>
<name>A0A172T4L4_FERPE</name>
<comment type="similarity">
    <text evidence="1">Belongs to the glycosyl hydrolase 38 family.</text>
</comment>
<gene>
    <name evidence="6" type="ORF">JM64_07950</name>
</gene>
<dbReference type="InterPro" id="IPR011013">
    <property type="entry name" value="Gal_mutarotase_sf_dom"/>
</dbReference>
<organism evidence="6 7">
    <name type="scientific">Fervidobacterium pennivorans</name>
    <dbReference type="NCBI Taxonomy" id="93466"/>
    <lineage>
        <taxon>Bacteria</taxon>
        <taxon>Thermotogati</taxon>
        <taxon>Thermotogota</taxon>
        <taxon>Thermotogae</taxon>
        <taxon>Thermotogales</taxon>
        <taxon>Fervidobacteriaceae</taxon>
        <taxon>Fervidobacterium</taxon>
    </lineage>
</organism>
<evidence type="ECO:0000256" key="1">
    <source>
        <dbReference type="ARBA" id="ARBA00009792"/>
    </source>
</evidence>
<dbReference type="GO" id="GO:0009313">
    <property type="term" value="P:oligosaccharide catabolic process"/>
    <property type="evidence" value="ECO:0007669"/>
    <property type="project" value="TreeGrafter"/>
</dbReference>
<dbReference type="PATRIC" id="fig|93466.3.peg.1676"/>
<sequence length="1035" mass="120368">MYRKRQIECSRFYKLLDELMPYCVVKVEELSWKHNTKSINLPYEWNDMSYPAVFSTEFQIKPSENSHVCYLRGWFGGESLVRIDGKPFGEINEYHREVNLTQFCDGEKHEIIVETMPRGLFGTKSEPVFSEGFLIFYDADMLGAVRFFRNVVEVVQESADEGLATFLIDSLDKCLHTIEIPRDTENYLHGLNRNESAKHIVSSVWEPPIIPTLYRMWRKDVRESLLNAYKELISKLLNASIRFPMIGKVYLAGHAHIDYAWLWPVEETKRKIVRTFANAVQLAKRYKDFVFIQSSAQMYEDLKESYPELFEQIKDLVNKGQWEPVGGMWVESDCNIPSVESLIRQFYYGQKFFEEHFGRFSKVAWLPDVFGFSWVLPQVLKESGIEFFVTTKLNWNESNDFPYDICKWRGIDGTEVVYYNYKNLEEGYNGRISAKSIINTWQNFRQKELTDKVFLTFGYGDGGGGPTEEMCENYYALKEIPGIPDVEYSTTENFFEKLKEDFSAENLPTWDNELYLELHRGTLTSQSRTKRLHKIAEEYLRITEILNALYDGELQQEIDKLWKILLRNEFHDILPGSAIHEVYETTNNELSYIISRCKELQESIVSGNKASSSGYITLFNTSSFEQGIEFELERSLELDFNGKPLRKVCTYDGKYFYKLIGDDVFIEPLGFATLNVDNLDNVRNPNESIPSNNTTFMISRNERGYHVENMHLKVDIFNDGSLQIYNKHLRKSAFKGKGNLMALYKDVPAYWDNWDIDYRSRFSEKILKADDVFVVEDNELRKVLKATYSVGGSVVEQFFIIGNDNEEVVIRTLVDWHQRRTVLKVKFLTNVLSRIAKFDIDGGYIERATHRNTNFEKARFEVLAHRWVDISQYDFGVSIINDGKYGHSVEGSNIELTVLKAGIYPDFYDDEGKQEFSYAIYLHGACDVKDIVQRADKFNKRIIVFEGLLSQPKNLLDIKSDNFKVLSYRKIGEKKIVRICEQVGSSGELEVVPKFLFSKAYLTDILENAKKDLEVCGGSVKIEYEPFKIYTLVIE</sequence>
<dbReference type="Pfam" id="PF01074">
    <property type="entry name" value="Glyco_hydro_38N"/>
    <property type="match status" value="1"/>
</dbReference>
<dbReference type="Gene3D" id="1.20.1270.50">
    <property type="entry name" value="Glycoside hydrolase family 38, central domain"/>
    <property type="match status" value="1"/>
</dbReference>
<accession>A0A172T4L4</accession>
<dbReference type="Pfam" id="PF07748">
    <property type="entry name" value="Glyco_hydro_38C"/>
    <property type="match status" value="1"/>
</dbReference>
<dbReference type="PANTHER" id="PTHR46017:SF1">
    <property type="entry name" value="ALPHA-MANNOSIDASE 2C1"/>
    <property type="match status" value="1"/>
</dbReference>
<evidence type="ECO:0000313" key="7">
    <source>
        <dbReference type="Proteomes" id="UP000077096"/>
    </source>
</evidence>
<evidence type="ECO:0000256" key="3">
    <source>
        <dbReference type="ARBA" id="ARBA00022801"/>
    </source>
</evidence>
<evidence type="ECO:0000256" key="2">
    <source>
        <dbReference type="ARBA" id="ARBA00022723"/>
    </source>
</evidence>
<proteinExistence type="inferred from homology"/>
<dbReference type="GO" id="GO:0030246">
    <property type="term" value="F:carbohydrate binding"/>
    <property type="evidence" value="ECO:0007669"/>
    <property type="project" value="InterPro"/>
</dbReference>
<dbReference type="GO" id="GO:0004559">
    <property type="term" value="F:alpha-mannosidase activity"/>
    <property type="evidence" value="ECO:0007669"/>
    <property type="project" value="InterPro"/>
</dbReference>
<dbReference type="GO" id="GO:0046872">
    <property type="term" value="F:metal ion binding"/>
    <property type="evidence" value="ECO:0007669"/>
    <property type="project" value="UniProtKB-KW"/>
</dbReference>
<dbReference type="EMBL" id="CP011393">
    <property type="protein sequence ID" value="ANE41886.1"/>
    <property type="molecule type" value="Genomic_DNA"/>
</dbReference>
<dbReference type="FunFam" id="3.20.110.10:FF:000002">
    <property type="entry name" value="alpha-mannosidase 2C1 isoform X1"/>
    <property type="match status" value="1"/>
</dbReference>
<dbReference type="InterPro" id="IPR027291">
    <property type="entry name" value="Glyco_hydro_38_N_sf"/>
</dbReference>
<dbReference type="Pfam" id="PF09261">
    <property type="entry name" value="Alpha-mann_mid"/>
    <property type="match status" value="1"/>
</dbReference>
<dbReference type="SMART" id="SM00872">
    <property type="entry name" value="Alpha-mann_mid"/>
    <property type="match status" value="1"/>
</dbReference>
<dbReference type="InterPro" id="IPR015341">
    <property type="entry name" value="Glyco_hydro_38_cen"/>
</dbReference>
<evidence type="ECO:0000313" key="6">
    <source>
        <dbReference type="EMBL" id="ANE41886.1"/>
    </source>
</evidence>
<dbReference type="Proteomes" id="UP000077096">
    <property type="component" value="Chromosome"/>
</dbReference>